<dbReference type="NCBIfam" id="TIGR00350">
    <property type="entry name" value="lytR_cpsA_psr"/>
    <property type="match status" value="1"/>
</dbReference>
<evidence type="ECO:0000313" key="6">
    <source>
        <dbReference type="EMBL" id="MBA8929719.1"/>
    </source>
</evidence>
<dbReference type="Proteomes" id="UP000517916">
    <property type="component" value="Unassembled WGS sequence"/>
</dbReference>
<protein>
    <submittedName>
        <fullName evidence="6">LCP family protein required for cell wall assembly</fullName>
    </submittedName>
</protein>
<keyword evidence="3" id="KW-1133">Transmembrane helix</keyword>
<dbReference type="PANTHER" id="PTHR33392">
    <property type="entry name" value="POLYISOPRENYL-TEICHOIC ACID--PEPTIDOGLYCAN TEICHOIC ACID TRANSFERASE TAGU"/>
    <property type="match status" value="1"/>
</dbReference>
<keyword evidence="3" id="KW-0812">Transmembrane</keyword>
<dbReference type="Gene3D" id="3.40.630.190">
    <property type="entry name" value="LCP protein"/>
    <property type="match status" value="1"/>
</dbReference>
<comment type="caution">
    <text evidence="6">The sequence shown here is derived from an EMBL/GenBank/DDBJ whole genome shotgun (WGS) entry which is preliminary data.</text>
</comment>
<feature type="compositionally biased region" description="Basic and acidic residues" evidence="2">
    <location>
        <begin position="316"/>
        <end position="327"/>
    </location>
</feature>
<dbReference type="Pfam" id="PF03816">
    <property type="entry name" value="LytR_cpsA_psr"/>
    <property type="match status" value="1"/>
</dbReference>
<accession>A0ABR6BS23</accession>
<comment type="similarity">
    <text evidence="1">Belongs to the LytR/CpsA/Psr (LCP) family.</text>
</comment>
<feature type="domain" description="LytR/CpsA/Psr regulator C-terminal" evidence="5">
    <location>
        <begin position="723"/>
        <end position="807"/>
    </location>
</feature>
<evidence type="ECO:0000256" key="2">
    <source>
        <dbReference type="SAM" id="MobiDB-lite"/>
    </source>
</evidence>
<feature type="compositionally biased region" description="Pro residues" evidence="2">
    <location>
        <begin position="208"/>
        <end position="217"/>
    </location>
</feature>
<keyword evidence="7" id="KW-1185">Reference proteome</keyword>
<feature type="compositionally biased region" description="Pro residues" evidence="2">
    <location>
        <begin position="270"/>
        <end position="280"/>
    </location>
</feature>
<feature type="region of interest" description="Disordered" evidence="2">
    <location>
        <begin position="361"/>
        <end position="402"/>
    </location>
</feature>
<feature type="compositionally biased region" description="Low complexity" evidence="2">
    <location>
        <begin position="106"/>
        <end position="116"/>
    </location>
</feature>
<organism evidence="6 7">
    <name type="scientific">Kutzneria viridogrisea</name>
    <dbReference type="NCBI Taxonomy" id="47990"/>
    <lineage>
        <taxon>Bacteria</taxon>
        <taxon>Bacillati</taxon>
        <taxon>Actinomycetota</taxon>
        <taxon>Actinomycetes</taxon>
        <taxon>Pseudonocardiales</taxon>
        <taxon>Pseudonocardiaceae</taxon>
        <taxon>Kutzneria</taxon>
    </lineage>
</organism>
<name>A0ABR6BS23_9PSEU</name>
<evidence type="ECO:0000313" key="7">
    <source>
        <dbReference type="Proteomes" id="UP000517916"/>
    </source>
</evidence>
<sequence length="842" mass="88526">MRKGVRVPDNHRRGGSGPEGPAEAPDYDRERQGGDRPTGRRRRSMEASGGLSVSDLVQRHTGSRPNLPRPVPPAPQPPVAQPPVSQAPPEAAPQRRAPQPPPAAPQQPVASPRAQRPAPPTGQRPLPPVNPQPTGRRARREAAAAPNARPPMPPPGEATGSRPVPNGRPQPPGESTGRRAMPPRPGEASIRRPAPRPGEATGSRPVPNGRPPVPPPGEATGSRPMLGGSPQVPPGESTGRRAMPPRPGEASIRRPAPRPGEATGSRPVPNGRPPVPPRPVPDSVRMRLAAETEQPTPQGEDVEQPVLEQDAPEQEAAPRPERRHEIEPAALTTEMEPIGEEVQRRRKVDQTLARFSAVHDEMAAEERQRKTRQKKYMPWIDTEQGPPEAPPEPVDQEEDPEFDLEPEEIERRRHKRRMIGLAIKIAAIVAAAIVLIACGIAWGAIKHWDGQIKPVDALDTGSSAIVAADKQHGDDNFLLVGSDTVLVAHVPANRKRIVFVSIPGSTEVPDPACGSGKLAAAYAAAGPQCVTKLVQQESGLLVNHFMTLDSEGFKNMVDAIGSVELCAKAPVTDGVLGPLLPKAGPQGVTGDVAVKFVKARNVAGDASPEAGQIQRQQRFMAALLRTALHNQVLLDPTKLNNVISSVTRSASGENVGVDQLLTLGQSLQGVSPEQVLFTSAPASAASAATKALFTAVINGDPLPDGATSATQLGSGPLVDPKTMKIQVLNGGNTKAKIASNTADALKQQGFQPVWVDASPDKVDQTVIRYSAGREAQARTLAAAVPSAKVQLDPSMAGALALVIGPEFNGSVVAPKEGTTPQSLGQPQAAAVSTVSGADASCQ</sequence>
<dbReference type="InterPro" id="IPR050922">
    <property type="entry name" value="LytR/CpsA/Psr_CW_biosynth"/>
</dbReference>
<feature type="compositionally biased region" description="Pro residues" evidence="2">
    <location>
        <begin position="67"/>
        <end position="81"/>
    </location>
</feature>
<feature type="compositionally biased region" description="Basic and acidic residues" evidence="2">
    <location>
        <begin position="1"/>
        <end position="12"/>
    </location>
</feature>
<feature type="region of interest" description="Disordered" evidence="2">
    <location>
        <begin position="813"/>
        <end position="842"/>
    </location>
</feature>
<proteinExistence type="inferred from homology"/>
<feature type="domain" description="Cell envelope-related transcriptional attenuator" evidence="4">
    <location>
        <begin position="482"/>
        <end position="627"/>
    </location>
</feature>
<feature type="region of interest" description="Disordered" evidence="2">
    <location>
        <begin position="1"/>
        <end position="345"/>
    </location>
</feature>
<feature type="transmembrane region" description="Helical" evidence="3">
    <location>
        <begin position="421"/>
        <end position="445"/>
    </location>
</feature>
<dbReference type="PANTHER" id="PTHR33392:SF6">
    <property type="entry name" value="POLYISOPRENYL-TEICHOIC ACID--PEPTIDOGLYCAN TEICHOIC ACID TRANSFERASE TAGU"/>
    <property type="match status" value="1"/>
</dbReference>
<feature type="compositionally biased region" description="Low complexity" evidence="2">
    <location>
        <begin position="82"/>
        <end position="97"/>
    </location>
</feature>
<dbReference type="InterPro" id="IPR027381">
    <property type="entry name" value="LytR/CpsA/Psr_C"/>
</dbReference>
<evidence type="ECO:0000259" key="4">
    <source>
        <dbReference type="Pfam" id="PF03816"/>
    </source>
</evidence>
<dbReference type="Pfam" id="PF13399">
    <property type="entry name" value="LytR_C"/>
    <property type="match status" value="1"/>
</dbReference>
<evidence type="ECO:0000256" key="1">
    <source>
        <dbReference type="ARBA" id="ARBA00006068"/>
    </source>
</evidence>
<feature type="compositionally biased region" description="Polar residues" evidence="2">
    <location>
        <begin position="818"/>
        <end position="842"/>
    </location>
</feature>
<reference evidence="6 7" key="1">
    <citation type="submission" date="2020-08" db="EMBL/GenBank/DDBJ databases">
        <title>Genomic Encyclopedia of Archaeal and Bacterial Type Strains, Phase II (KMG-II): from individual species to whole genera.</title>
        <authorList>
            <person name="Goeker M."/>
        </authorList>
    </citation>
    <scope>NUCLEOTIDE SEQUENCE [LARGE SCALE GENOMIC DNA]</scope>
    <source>
        <strain evidence="6 7">DSM 43850</strain>
    </source>
</reference>
<feature type="compositionally biased region" description="Basic and acidic residues" evidence="2">
    <location>
        <begin position="26"/>
        <end position="38"/>
    </location>
</feature>
<evidence type="ECO:0000259" key="5">
    <source>
        <dbReference type="Pfam" id="PF13399"/>
    </source>
</evidence>
<evidence type="ECO:0000256" key="3">
    <source>
        <dbReference type="SAM" id="Phobius"/>
    </source>
</evidence>
<dbReference type="InterPro" id="IPR004474">
    <property type="entry name" value="LytR_CpsA_psr"/>
</dbReference>
<feature type="compositionally biased region" description="Pro residues" evidence="2">
    <location>
        <begin position="117"/>
        <end position="131"/>
    </location>
</feature>
<keyword evidence="3" id="KW-0472">Membrane</keyword>
<dbReference type="EMBL" id="JACJID010000005">
    <property type="protein sequence ID" value="MBA8929719.1"/>
    <property type="molecule type" value="Genomic_DNA"/>
</dbReference>
<gene>
    <name evidence="6" type="ORF">BC739_006937</name>
</gene>
<dbReference type="Gene3D" id="3.30.70.2390">
    <property type="match status" value="1"/>
</dbReference>